<dbReference type="InterPro" id="IPR036881">
    <property type="entry name" value="Glyco_hydro_3_C_sf"/>
</dbReference>
<evidence type="ECO:0000259" key="5">
    <source>
        <dbReference type="SMART" id="SM01217"/>
    </source>
</evidence>
<dbReference type="Gene3D" id="2.60.40.10">
    <property type="entry name" value="Immunoglobulins"/>
    <property type="match status" value="1"/>
</dbReference>
<gene>
    <name evidence="6" type="primary">bglX</name>
    <name evidence="6" type="ORF">P8625_14475</name>
</gene>
<keyword evidence="3" id="KW-0119">Carbohydrate metabolism</keyword>
<organism evidence="6 7">
    <name type="scientific">Tenacibaculum tangerinum</name>
    <dbReference type="NCBI Taxonomy" id="3038772"/>
    <lineage>
        <taxon>Bacteria</taxon>
        <taxon>Pseudomonadati</taxon>
        <taxon>Bacteroidota</taxon>
        <taxon>Flavobacteriia</taxon>
        <taxon>Flavobacteriales</taxon>
        <taxon>Flavobacteriaceae</taxon>
        <taxon>Tenacibaculum</taxon>
    </lineage>
</organism>
<proteinExistence type="inferred from homology"/>
<dbReference type="Pfam" id="PF00933">
    <property type="entry name" value="Glyco_hydro_3"/>
    <property type="match status" value="1"/>
</dbReference>
<evidence type="ECO:0000256" key="2">
    <source>
        <dbReference type="ARBA" id="ARBA00022801"/>
    </source>
</evidence>
<dbReference type="InterPro" id="IPR026891">
    <property type="entry name" value="Fn3-like"/>
</dbReference>
<dbReference type="Pfam" id="PF01915">
    <property type="entry name" value="Glyco_hydro_3_C"/>
    <property type="match status" value="1"/>
</dbReference>
<dbReference type="InterPro" id="IPR019800">
    <property type="entry name" value="Glyco_hydro_3_AS"/>
</dbReference>
<dbReference type="InterPro" id="IPR001764">
    <property type="entry name" value="Glyco_hydro_3_N"/>
</dbReference>
<dbReference type="InterPro" id="IPR013783">
    <property type="entry name" value="Ig-like_fold"/>
</dbReference>
<sequence length="762" mass="83150">MSRFNYPIFSFLVLFSVLFFNCKKNTVSTKDTTFAKADSILSLMTLDEKIGQLNQLSGYEELTGNIANEDGQLSRTEMIKKGMIGSFLNVIGAEKTYQVQKLAVEESRLGIPLIFGYDVVHGFQTMFPVPLAMAASWDAEVVKSASSVAATETAAAGVHWTFAPMVDVSRDARWGRAMEGFGEDTYLTSKMAYAAVKGFQGDDLSSRTTIASCAKHFAAYGFIESGREYNSVSIDDATLHDVVFPPFKACVDAGIATFMNAFNTVNGVPATGSAFLQRDILKGEWNFDGFVLSDWASIGEIVTHGAAKDKKEAAKIAIKAGCDMDMQSISYSNHLKELVNEGLVEEALIDDAVRRILNVKLQLGLFDDPYKYCNVDFEKQVIGSQDHKNVARDAARKSIVLLKNTDNILPLSKTSKIAVIGPFGNDTDSPLGSWRAQAKTNSAVSIYEGIKNKSINPEDVSFAKGCDLTVDGTHFIYHLKFNTKDKSGFGKAVKTASKADVVLLAIGENAFESGEGRSKTDIKLKGLQEELLDEILKVNKNVVVLLSNGRAMDISELSKKVPGLLVTWQLGSESGNAIADVVFGDYNPSAKLPISFPRNIGQVPVYYNTLSTGRPVQEGGNVFYSHYTDSEKTPLYPFGYGLSYTSFEYSDLKVSTQGKGADVKITVSCTVSNTGNLDGEEVVQLYINDPVASRSRPVKELKGFKKVLIAKGASETIQFELSAQDLAFWTLNNKKEMEPGLFHVYVGPNSQTGLTDTFEVSK</sequence>
<dbReference type="PANTHER" id="PTHR42715:SF10">
    <property type="entry name" value="BETA-GLUCOSIDASE"/>
    <property type="match status" value="1"/>
</dbReference>
<keyword evidence="7" id="KW-1185">Reference proteome</keyword>
<keyword evidence="4 6" id="KW-0326">Glycosidase</keyword>
<dbReference type="EMBL" id="CP122539">
    <property type="protein sequence ID" value="WGH75262.1"/>
    <property type="molecule type" value="Genomic_DNA"/>
</dbReference>
<dbReference type="Proteomes" id="UP001232001">
    <property type="component" value="Chromosome"/>
</dbReference>
<dbReference type="PANTHER" id="PTHR42715">
    <property type="entry name" value="BETA-GLUCOSIDASE"/>
    <property type="match status" value="1"/>
</dbReference>
<keyword evidence="2 4" id="KW-0378">Hydrolase</keyword>
<dbReference type="SUPFAM" id="SSF51445">
    <property type="entry name" value="(Trans)glycosidases"/>
    <property type="match status" value="1"/>
</dbReference>
<dbReference type="InterPro" id="IPR050288">
    <property type="entry name" value="Cellulose_deg_GH3"/>
</dbReference>
<dbReference type="InterPro" id="IPR002772">
    <property type="entry name" value="Glyco_hydro_3_C"/>
</dbReference>
<evidence type="ECO:0000256" key="4">
    <source>
        <dbReference type="RuleBase" id="RU361161"/>
    </source>
</evidence>
<dbReference type="InterPro" id="IPR036962">
    <property type="entry name" value="Glyco_hydro_3_N_sf"/>
</dbReference>
<comment type="similarity">
    <text evidence="1 4">Belongs to the glycosyl hydrolase 3 family.</text>
</comment>
<evidence type="ECO:0000313" key="6">
    <source>
        <dbReference type="EMBL" id="WGH75262.1"/>
    </source>
</evidence>
<dbReference type="InterPro" id="IPR017853">
    <property type="entry name" value="GH"/>
</dbReference>
<dbReference type="SMART" id="SM01217">
    <property type="entry name" value="Fn3_like"/>
    <property type="match status" value="1"/>
</dbReference>
<reference evidence="6 7" key="1">
    <citation type="submission" date="2023-04" db="EMBL/GenBank/DDBJ databases">
        <title>Tenacibaculum tangerinum sp. nov., isolated from sea tidal flat of South Korea.</title>
        <authorList>
            <person name="Lee S.H."/>
            <person name="Kim J.-J."/>
        </authorList>
    </citation>
    <scope>NUCLEOTIDE SEQUENCE [LARGE SCALE GENOMIC DNA]</scope>
    <source>
        <strain evidence="6 7">GRR-S3-23</strain>
    </source>
</reference>
<feature type="domain" description="Fibronectin type III-like" evidence="5">
    <location>
        <begin position="681"/>
        <end position="750"/>
    </location>
</feature>
<evidence type="ECO:0000256" key="3">
    <source>
        <dbReference type="ARBA" id="ARBA00023277"/>
    </source>
</evidence>
<dbReference type="GO" id="GO:0008422">
    <property type="term" value="F:beta-glucosidase activity"/>
    <property type="evidence" value="ECO:0007669"/>
    <property type="project" value="UniProtKB-EC"/>
</dbReference>
<dbReference type="NCBIfam" id="NF011678">
    <property type="entry name" value="PRK15098.1"/>
    <property type="match status" value="1"/>
</dbReference>
<dbReference type="Pfam" id="PF14310">
    <property type="entry name" value="Fn3-like"/>
    <property type="match status" value="1"/>
</dbReference>
<dbReference type="RefSeq" id="WP_279651148.1">
    <property type="nucleotide sequence ID" value="NZ_CP122539.1"/>
</dbReference>
<dbReference type="EC" id="3.2.1.21" evidence="6"/>
<dbReference type="PRINTS" id="PR00133">
    <property type="entry name" value="GLHYDRLASE3"/>
</dbReference>
<accession>A0ABY8L1C4</accession>
<evidence type="ECO:0000256" key="1">
    <source>
        <dbReference type="ARBA" id="ARBA00005336"/>
    </source>
</evidence>
<dbReference type="Gene3D" id="3.40.50.1700">
    <property type="entry name" value="Glycoside hydrolase family 3 C-terminal domain"/>
    <property type="match status" value="1"/>
</dbReference>
<dbReference type="PROSITE" id="PS00775">
    <property type="entry name" value="GLYCOSYL_HYDROL_F3"/>
    <property type="match status" value="1"/>
</dbReference>
<evidence type="ECO:0000313" key="7">
    <source>
        <dbReference type="Proteomes" id="UP001232001"/>
    </source>
</evidence>
<name>A0ABY8L1C4_9FLAO</name>
<dbReference type="SUPFAM" id="SSF52279">
    <property type="entry name" value="Beta-D-glucan exohydrolase, C-terminal domain"/>
    <property type="match status" value="1"/>
</dbReference>
<protein>
    <submittedName>
        <fullName evidence="6">Beta-glucosidase BglX</fullName>
        <ecNumber evidence="6">3.2.1.21</ecNumber>
    </submittedName>
</protein>
<dbReference type="Gene3D" id="3.20.20.300">
    <property type="entry name" value="Glycoside hydrolase, family 3, N-terminal domain"/>
    <property type="match status" value="1"/>
</dbReference>